<accession>A0AAN6MFE5</accession>
<name>A0AAN6MFE5_9PEZI</name>
<dbReference type="PANTHER" id="PTHR34365:SF7">
    <property type="entry name" value="GLYCINE-RICH DOMAIN-CONTAINING PROTEIN 1"/>
    <property type="match status" value="1"/>
</dbReference>
<dbReference type="AlphaFoldDB" id="A0AAN6MFE5"/>
<proteinExistence type="predicted"/>
<dbReference type="Proteomes" id="UP001303889">
    <property type="component" value="Unassembled WGS sequence"/>
</dbReference>
<dbReference type="PANTHER" id="PTHR34365">
    <property type="entry name" value="ENOLASE (DUF1399)"/>
    <property type="match status" value="1"/>
</dbReference>
<evidence type="ECO:0000313" key="3">
    <source>
        <dbReference type="Proteomes" id="UP001303889"/>
    </source>
</evidence>
<feature type="region of interest" description="Disordered" evidence="1">
    <location>
        <begin position="1"/>
        <end position="23"/>
    </location>
</feature>
<reference evidence="2" key="2">
    <citation type="submission" date="2023-05" db="EMBL/GenBank/DDBJ databases">
        <authorList>
            <consortium name="Lawrence Berkeley National Laboratory"/>
            <person name="Steindorff A."/>
            <person name="Hensen N."/>
            <person name="Bonometti L."/>
            <person name="Westerberg I."/>
            <person name="Brannstrom I.O."/>
            <person name="Guillou S."/>
            <person name="Cros-Aarteil S."/>
            <person name="Calhoun S."/>
            <person name="Haridas S."/>
            <person name="Kuo A."/>
            <person name="Mondo S."/>
            <person name="Pangilinan J."/>
            <person name="Riley R."/>
            <person name="Labutti K."/>
            <person name="Andreopoulos B."/>
            <person name="Lipzen A."/>
            <person name="Chen C."/>
            <person name="Yanf M."/>
            <person name="Daum C."/>
            <person name="Ng V."/>
            <person name="Clum A."/>
            <person name="Ohm R."/>
            <person name="Martin F."/>
            <person name="Silar P."/>
            <person name="Natvig D."/>
            <person name="Lalanne C."/>
            <person name="Gautier V."/>
            <person name="Ament-Velasquez S.L."/>
            <person name="Kruys A."/>
            <person name="Hutchinson M.I."/>
            <person name="Powell A.J."/>
            <person name="Barry K."/>
            <person name="Miller A.N."/>
            <person name="Grigoriev I.V."/>
            <person name="Debuchy R."/>
            <person name="Gladieux P."/>
            <person name="Thoren M.H."/>
            <person name="Johannesson H."/>
        </authorList>
    </citation>
    <scope>NUCLEOTIDE SEQUENCE</scope>
    <source>
        <strain evidence="2">CBS 103.79</strain>
    </source>
</reference>
<gene>
    <name evidence="2" type="ORF">C8A05DRAFT_36602</name>
</gene>
<protein>
    <submittedName>
        <fullName evidence="2">Uncharacterized protein</fullName>
    </submittedName>
</protein>
<feature type="non-terminal residue" evidence="2">
    <location>
        <position position="646"/>
    </location>
</feature>
<feature type="region of interest" description="Disordered" evidence="1">
    <location>
        <begin position="569"/>
        <end position="592"/>
    </location>
</feature>
<comment type="caution">
    <text evidence="2">The sequence shown here is derived from an EMBL/GenBank/DDBJ whole genome shotgun (WGS) entry which is preliminary data.</text>
</comment>
<organism evidence="2 3">
    <name type="scientific">Staphylotrichum tortipilum</name>
    <dbReference type="NCBI Taxonomy" id="2831512"/>
    <lineage>
        <taxon>Eukaryota</taxon>
        <taxon>Fungi</taxon>
        <taxon>Dikarya</taxon>
        <taxon>Ascomycota</taxon>
        <taxon>Pezizomycotina</taxon>
        <taxon>Sordariomycetes</taxon>
        <taxon>Sordariomycetidae</taxon>
        <taxon>Sordariales</taxon>
        <taxon>Chaetomiaceae</taxon>
        <taxon>Staphylotrichum</taxon>
    </lineage>
</organism>
<keyword evidence="3" id="KW-1185">Reference proteome</keyword>
<dbReference type="EMBL" id="MU855742">
    <property type="protein sequence ID" value="KAK3899775.1"/>
    <property type="molecule type" value="Genomic_DNA"/>
</dbReference>
<evidence type="ECO:0000313" key="2">
    <source>
        <dbReference type="EMBL" id="KAK3899775.1"/>
    </source>
</evidence>
<dbReference type="Pfam" id="PF07173">
    <property type="entry name" value="GRDP-like"/>
    <property type="match status" value="1"/>
</dbReference>
<reference evidence="2" key="1">
    <citation type="journal article" date="2023" name="Mol. Phylogenet. Evol.">
        <title>Genome-scale phylogeny and comparative genomics of the fungal order Sordariales.</title>
        <authorList>
            <person name="Hensen N."/>
            <person name="Bonometti L."/>
            <person name="Westerberg I."/>
            <person name="Brannstrom I.O."/>
            <person name="Guillou S."/>
            <person name="Cros-Aarteil S."/>
            <person name="Calhoun S."/>
            <person name="Haridas S."/>
            <person name="Kuo A."/>
            <person name="Mondo S."/>
            <person name="Pangilinan J."/>
            <person name="Riley R."/>
            <person name="LaButti K."/>
            <person name="Andreopoulos B."/>
            <person name="Lipzen A."/>
            <person name="Chen C."/>
            <person name="Yan M."/>
            <person name="Daum C."/>
            <person name="Ng V."/>
            <person name="Clum A."/>
            <person name="Steindorff A."/>
            <person name="Ohm R.A."/>
            <person name="Martin F."/>
            <person name="Silar P."/>
            <person name="Natvig D.O."/>
            <person name="Lalanne C."/>
            <person name="Gautier V."/>
            <person name="Ament-Velasquez S.L."/>
            <person name="Kruys A."/>
            <person name="Hutchinson M.I."/>
            <person name="Powell A.J."/>
            <person name="Barry K."/>
            <person name="Miller A.N."/>
            <person name="Grigoriev I.V."/>
            <person name="Debuchy R."/>
            <person name="Gladieux P."/>
            <person name="Hiltunen Thoren M."/>
            <person name="Johannesson H."/>
        </authorList>
    </citation>
    <scope>NUCLEOTIDE SEQUENCE</scope>
    <source>
        <strain evidence="2">CBS 103.79</strain>
    </source>
</reference>
<dbReference type="InterPro" id="IPR009836">
    <property type="entry name" value="GRDP-like"/>
</dbReference>
<sequence length="646" mass="70701">MAEAKGKAAETPPEMPPDTFPADEAFSIDRITDHVTLMRRFRRIIQDAQSPGPHANRFPVPPRPLLVEADAAAWRVQALLMNAEVRYALYLRLLDEWVAANKSAAKDPGNWPLPPWDVAILFYTHLLIPLSFADDIPRIYPHLWDAKIEFPLARLASCPPHVVDAFSRAEWTERYPDHPYQVIEFTPRGDHAYVAYVAPSGALNIHGYRCHSEPCSRTHTTGRYIIPMAMWSEYRMNRGRVQCPACQTVWTSYPTPYIANFASVYAVHTKAALGATPFPLWEKPLRQLGPGGFIPTVLDLIDADPVGNSPFNVAAQLRYQRFLQLMESSSVPVLVPTIDIDLFWHTHQLHPTAYDAYCKAHIGRRVFHDDAIAQSPRADAQSSTATAWAHRYGHAYLDPASASKATLIQKTKAAKAAAEAKKPIRLAAFDAEHEHVNTAVGTAAVRVTAAAATSTAATGAVARLDREISLLQREAAVIRPLLFVPGPSKHVGRFRLYSSRAKVQRASLAAEEAGVVLARDAKRAGDLAAATAALNDARAEQQKCNAAWSAVQANRLALARAIDGEVTQAEDKLRHVSKSPPPRRTPGGGPMASVVGSEATPAKPIVGVAYPRGSVRNWQDTWLASRKPMPKGHMDALRGEGVPGAS</sequence>
<feature type="region of interest" description="Disordered" evidence="1">
    <location>
        <begin position="626"/>
        <end position="646"/>
    </location>
</feature>
<evidence type="ECO:0000256" key="1">
    <source>
        <dbReference type="SAM" id="MobiDB-lite"/>
    </source>
</evidence>